<feature type="chain" id="PRO_5029747922" description="Secreted protein" evidence="1">
    <location>
        <begin position="27"/>
        <end position="152"/>
    </location>
</feature>
<accession>A0A7J7R8G6</accession>
<sequence>MKRRPSWMGGGGTVAILIHVTVLCRSSVCQNHHDWVKNVAFAPSHPIFLTYTHTTVIKGGVLTDKRTLGEMSLMGDAERRGWSGLRSGPPPCSPRGHTHTHTHTRTFTCEGTRTRTSTYIPGDKLTQGQVQISREWFLTLGYFFHCCVWFPK</sequence>
<gene>
    <name evidence="2" type="ORF">mRhiFer1_009536</name>
</gene>
<dbReference type="AlphaFoldDB" id="A0A7J7R8G6"/>
<name>A0A7J7R8G6_RHIFE</name>
<reference evidence="2 3" key="1">
    <citation type="journal article" date="2020" name="Nature">
        <title>Six reference-quality genomes reveal evolution of bat adaptations.</title>
        <authorList>
            <person name="Jebb D."/>
            <person name="Huang Z."/>
            <person name="Pippel M."/>
            <person name="Hughes G.M."/>
            <person name="Lavrichenko K."/>
            <person name="Devanna P."/>
            <person name="Winkler S."/>
            <person name="Jermiin L.S."/>
            <person name="Skirmuntt E.C."/>
            <person name="Katzourakis A."/>
            <person name="Burkitt-Gray L."/>
            <person name="Ray D.A."/>
            <person name="Sullivan K.A.M."/>
            <person name="Roscito J.G."/>
            <person name="Kirilenko B.M."/>
            <person name="Davalos L.M."/>
            <person name="Corthals A.P."/>
            <person name="Power M.L."/>
            <person name="Jones G."/>
            <person name="Ransome R.D."/>
            <person name="Dechmann D.K.N."/>
            <person name="Locatelli A.G."/>
            <person name="Puechmaille S.J."/>
            <person name="Fedrigo O."/>
            <person name="Jarvis E.D."/>
            <person name="Hiller M."/>
            <person name="Vernes S.C."/>
            <person name="Myers E.W."/>
            <person name="Teeling E.C."/>
        </authorList>
    </citation>
    <scope>NUCLEOTIDE SEQUENCE [LARGE SCALE GENOMIC DNA]</scope>
    <source>
        <strain evidence="2">MRhiFer1</strain>
        <tissue evidence="2">Lung</tissue>
    </source>
</reference>
<evidence type="ECO:0000313" key="2">
    <source>
        <dbReference type="EMBL" id="KAF6272374.1"/>
    </source>
</evidence>
<evidence type="ECO:0000256" key="1">
    <source>
        <dbReference type="SAM" id="SignalP"/>
    </source>
</evidence>
<organism evidence="2 3">
    <name type="scientific">Rhinolophus ferrumequinum</name>
    <name type="common">Greater horseshoe bat</name>
    <dbReference type="NCBI Taxonomy" id="59479"/>
    <lineage>
        <taxon>Eukaryota</taxon>
        <taxon>Metazoa</taxon>
        <taxon>Chordata</taxon>
        <taxon>Craniata</taxon>
        <taxon>Vertebrata</taxon>
        <taxon>Euteleostomi</taxon>
        <taxon>Mammalia</taxon>
        <taxon>Eutheria</taxon>
        <taxon>Laurasiatheria</taxon>
        <taxon>Chiroptera</taxon>
        <taxon>Yinpterochiroptera</taxon>
        <taxon>Rhinolophoidea</taxon>
        <taxon>Rhinolophidae</taxon>
        <taxon>Rhinolophinae</taxon>
        <taxon>Rhinolophus</taxon>
    </lineage>
</organism>
<evidence type="ECO:0000313" key="3">
    <source>
        <dbReference type="Proteomes" id="UP000585614"/>
    </source>
</evidence>
<comment type="caution">
    <text evidence="2">The sequence shown here is derived from an EMBL/GenBank/DDBJ whole genome shotgun (WGS) entry which is preliminary data.</text>
</comment>
<evidence type="ECO:0008006" key="4">
    <source>
        <dbReference type="Google" id="ProtNLM"/>
    </source>
</evidence>
<keyword evidence="1" id="KW-0732">Signal</keyword>
<protein>
    <recommendedName>
        <fullName evidence="4">Secreted protein</fullName>
    </recommendedName>
</protein>
<dbReference type="Proteomes" id="UP000585614">
    <property type="component" value="Unassembled WGS sequence"/>
</dbReference>
<feature type="signal peptide" evidence="1">
    <location>
        <begin position="1"/>
        <end position="26"/>
    </location>
</feature>
<dbReference type="EMBL" id="JACAGC010000029">
    <property type="protein sequence ID" value="KAF6272374.1"/>
    <property type="molecule type" value="Genomic_DNA"/>
</dbReference>
<proteinExistence type="predicted"/>